<keyword evidence="9" id="KW-1133">Transmembrane helix</keyword>
<dbReference type="HOGENOM" id="CLU_000625_4_6_1"/>
<dbReference type="Gene3D" id="2.60.40.2310">
    <property type="match status" value="1"/>
</dbReference>
<dbReference type="Pfam" id="PF05922">
    <property type="entry name" value="Inhibitor_I9"/>
    <property type="match status" value="1"/>
</dbReference>
<dbReference type="FunCoup" id="D8R4R7">
    <property type="interactions" value="88"/>
</dbReference>
<dbReference type="InterPro" id="IPR046450">
    <property type="entry name" value="PA_dom_sf"/>
</dbReference>
<dbReference type="SUPFAM" id="SSF52743">
    <property type="entry name" value="Subtilisin-like"/>
    <property type="match status" value="1"/>
</dbReference>
<feature type="domain" description="Inhibitor I9" evidence="12">
    <location>
        <begin position="105"/>
        <end position="184"/>
    </location>
</feature>
<dbReference type="eggNOG" id="ENOG502QRC5">
    <property type="taxonomic scope" value="Eukaryota"/>
</dbReference>
<feature type="active site" description="Charge relay system" evidence="7 8">
    <location>
        <position position="304"/>
    </location>
</feature>
<dbReference type="InterPro" id="IPR000209">
    <property type="entry name" value="Peptidase_S8/S53_dom"/>
</dbReference>
<dbReference type="InterPro" id="IPR023828">
    <property type="entry name" value="Peptidase_S8_Ser-AS"/>
</dbReference>
<evidence type="ECO:0000256" key="2">
    <source>
        <dbReference type="ARBA" id="ARBA00022670"/>
    </source>
</evidence>
<dbReference type="InterPro" id="IPR041469">
    <property type="entry name" value="Subtilisin-like_FN3"/>
</dbReference>
<keyword evidence="4 8" id="KW-0378">Hydrolase</keyword>
<feature type="domain" description="PA" evidence="11">
    <location>
        <begin position="486"/>
        <end position="563"/>
    </location>
</feature>
<dbReference type="InterPro" id="IPR015500">
    <property type="entry name" value="Peptidase_S8_subtilisin-rel"/>
</dbReference>
<feature type="active site" description="Charge relay system" evidence="7 8">
    <location>
        <position position="229"/>
    </location>
</feature>
<dbReference type="InterPro" id="IPR010259">
    <property type="entry name" value="S8pro/Inhibitor_I9"/>
</dbReference>
<evidence type="ECO:0000259" key="10">
    <source>
        <dbReference type="Pfam" id="PF00082"/>
    </source>
</evidence>
<evidence type="ECO:0000256" key="6">
    <source>
        <dbReference type="ARBA" id="ARBA00023180"/>
    </source>
</evidence>
<evidence type="ECO:0000256" key="9">
    <source>
        <dbReference type="SAM" id="Phobius"/>
    </source>
</evidence>
<feature type="transmembrane region" description="Helical" evidence="9">
    <location>
        <begin position="81"/>
        <end position="102"/>
    </location>
</feature>
<dbReference type="SUPFAM" id="SSF52025">
    <property type="entry name" value="PA domain"/>
    <property type="match status" value="1"/>
</dbReference>
<evidence type="ECO:0000259" key="13">
    <source>
        <dbReference type="Pfam" id="PF17766"/>
    </source>
</evidence>
<dbReference type="Gene3D" id="3.50.30.30">
    <property type="match status" value="1"/>
</dbReference>
<evidence type="ECO:0000259" key="12">
    <source>
        <dbReference type="Pfam" id="PF05922"/>
    </source>
</evidence>
<feature type="domain" description="Subtilisin-like protease fibronectin type-III" evidence="13">
    <location>
        <begin position="763"/>
        <end position="859"/>
    </location>
</feature>
<keyword evidence="6" id="KW-0325">Glycoprotein</keyword>
<feature type="domain" description="Peptidase S8/S53" evidence="10">
    <location>
        <begin position="220"/>
        <end position="690"/>
    </location>
</feature>
<dbReference type="GO" id="GO:0006508">
    <property type="term" value="P:proteolysis"/>
    <property type="evidence" value="ECO:0007669"/>
    <property type="project" value="UniProtKB-KW"/>
</dbReference>
<dbReference type="InterPro" id="IPR036852">
    <property type="entry name" value="Peptidase_S8/S53_dom_sf"/>
</dbReference>
<keyword evidence="9" id="KW-0812">Transmembrane</keyword>
<proteinExistence type="inferred from homology"/>
<dbReference type="FunFam" id="3.30.70.80:FF:000002">
    <property type="entry name" value="Subtilisin-like protease SBT5.3"/>
    <property type="match status" value="1"/>
</dbReference>
<dbReference type="FunFam" id="3.40.50.200:FF:000006">
    <property type="entry name" value="Subtilisin-like protease SBT1.5"/>
    <property type="match status" value="1"/>
</dbReference>
<comment type="similarity">
    <text evidence="1 8">Belongs to the peptidase S8 family.</text>
</comment>
<evidence type="ECO:0000256" key="4">
    <source>
        <dbReference type="ARBA" id="ARBA00022801"/>
    </source>
</evidence>
<feature type="active site" description="Charge relay system" evidence="7 8">
    <location>
        <position position="649"/>
    </location>
</feature>
<keyword evidence="15" id="KW-1185">Reference proteome</keyword>
<dbReference type="Gene3D" id="3.40.50.200">
    <property type="entry name" value="Peptidase S8/S53 domain"/>
    <property type="match status" value="1"/>
</dbReference>
<dbReference type="InParanoid" id="D8R4R7"/>
<dbReference type="GO" id="GO:0005576">
    <property type="term" value="C:extracellular region"/>
    <property type="evidence" value="ECO:0000318"/>
    <property type="project" value="GO_Central"/>
</dbReference>
<dbReference type="InterPro" id="IPR003137">
    <property type="entry name" value="PA_domain"/>
</dbReference>
<reference evidence="14 15" key="1">
    <citation type="journal article" date="2011" name="Science">
        <title>The Selaginella genome identifies genetic changes associated with the evolution of vascular plants.</title>
        <authorList>
            <person name="Banks J.A."/>
            <person name="Nishiyama T."/>
            <person name="Hasebe M."/>
            <person name="Bowman J.L."/>
            <person name="Gribskov M."/>
            <person name="dePamphilis C."/>
            <person name="Albert V.A."/>
            <person name="Aono N."/>
            <person name="Aoyama T."/>
            <person name="Ambrose B.A."/>
            <person name="Ashton N.W."/>
            <person name="Axtell M.J."/>
            <person name="Barker E."/>
            <person name="Barker M.S."/>
            <person name="Bennetzen J.L."/>
            <person name="Bonawitz N.D."/>
            <person name="Chapple C."/>
            <person name="Cheng C."/>
            <person name="Correa L.G."/>
            <person name="Dacre M."/>
            <person name="DeBarry J."/>
            <person name="Dreyer I."/>
            <person name="Elias M."/>
            <person name="Engstrom E.M."/>
            <person name="Estelle M."/>
            <person name="Feng L."/>
            <person name="Finet C."/>
            <person name="Floyd S.K."/>
            <person name="Frommer W.B."/>
            <person name="Fujita T."/>
            <person name="Gramzow L."/>
            <person name="Gutensohn M."/>
            <person name="Harholt J."/>
            <person name="Hattori M."/>
            <person name="Heyl A."/>
            <person name="Hirai T."/>
            <person name="Hiwatashi Y."/>
            <person name="Ishikawa M."/>
            <person name="Iwata M."/>
            <person name="Karol K.G."/>
            <person name="Koehler B."/>
            <person name="Kolukisaoglu U."/>
            <person name="Kubo M."/>
            <person name="Kurata T."/>
            <person name="Lalonde S."/>
            <person name="Li K."/>
            <person name="Li Y."/>
            <person name="Litt A."/>
            <person name="Lyons E."/>
            <person name="Manning G."/>
            <person name="Maruyama T."/>
            <person name="Michael T.P."/>
            <person name="Mikami K."/>
            <person name="Miyazaki S."/>
            <person name="Morinaga S."/>
            <person name="Murata T."/>
            <person name="Mueller-Roeber B."/>
            <person name="Nelson D.R."/>
            <person name="Obara M."/>
            <person name="Oguri Y."/>
            <person name="Olmstead R.G."/>
            <person name="Onodera N."/>
            <person name="Petersen B.L."/>
            <person name="Pils B."/>
            <person name="Prigge M."/>
            <person name="Rensing S.A."/>
            <person name="Riano-Pachon D.M."/>
            <person name="Roberts A.W."/>
            <person name="Sato Y."/>
            <person name="Scheller H.V."/>
            <person name="Schulz B."/>
            <person name="Schulz C."/>
            <person name="Shakirov E.V."/>
            <person name="Shibagaki N."/>
            <person name="Shinohara N."/>
            <person name="Shippen D.E."/>
            <person name="Soerensen I."/>
            <person name="Sotooka R."/>
            <person name="Sugimoto N."/>
            <person name="Sugita M."/>
            <person name="Sumikawa N."/>
            <person name="Tanurdzic M."/>
            <person name="Theissen G."/>
            <person name="Ulvskov P."/>
            <person name="Wakazuki S."/>
            <person name="Weng J.K."/>
            <person name="Willats W.W."/>
            <person name="Wipf D."/>
            <person name="Wolf P.G."/>
            <person name="Yang L."/>
            <person name="Zimmer A.D."/>
            <person name="Zhu Q."/>
            <person name="Mitros T."/>
            <person name="Hellsten U."/>
            <person name="Loque D."/>
            <person name="Otillar R."/>
            <person name="Salamov A."/>
            <person name="Schmutz J."/>
            <person name="Shapiro H."/>
            <person name="Lindquist E."/>
            <person name="Lucas S."/>
            <person name="Rokhsar D."/>
            <person name="Grigoriev I.V."/>
        </authorList>
    </citation>
    <scope>NUCLEOTIDE SEQUENCE [LARGE SCALE GENOMIC DNA]</scope>
</reference>
<dbReference type="PROSITE" id="PS00138">
    <property type="entry name" value="SUBTILASE_SER"/>
    <property type="match status" value="1"/>
</dbReference>
<organism evidence="15">
    <name type="scientific">Selaginella moellendorffii</name>
    <name type="common">Spikemoss</name>
    <dbReference type="NCBI Taxonomy" id="88036"/>
    <lineage>
        <taxon>Eukaryota</taxon>
        <taxon>Viridiplantae</taxon>
        <taxon>Streptophyta</taxon>
        <taxon>Embryophyta</taxon>
        <taxon>Tracheophyta</taxon>
        <taxon>Lycopodiopsida</taxon>
        <taxon>Selaginellales</taxon>
        <taxon>Selaginellaceae</taxon>
        <taxon>Selaginella</taxon>
    </lineage>
</organism>
<dbReference type="MEROPS" id="S08.155"/>
<gene>
    <name evidence="14" type="primary">AIR3L2-1</name>
    <name evidence="14" type="ORF">SELMODRAFT_407350</name>
</gene>
<dbReference type="FunFam" id="3.50.30.30:FF:000005">
    <property type="entry name" value="subtilisin-like protease SBT1.5"/>
    <property type="match status" value="1"/>
</dbReference>
<evidence type="ECO:0000313" key="14">
    <source>
        <dbReference type="EMBL" id="EFJ33150.1"/>
    </source>
</evidence>
<evidence type="ECO:0000256" key="5">
    <source>
        <dbReference type="ARBA" id="ARBA00022825"/>
    </source>
</evidence>
<dbReference type="Proteomes" id="UP000001514">
    <property type="component" value="Unassembled WGS sequence"/>
</dbReference>
<keyword evidence="5 8" id="KW-0720">Serine protease</keyword>
<accession>D8R4R7</accession>
<dbReference type="PROSITE" id="PS51892">
    <property type="entry name" value="SUBTILASE"/>
    <property type="match status" value="1"/>
</dbReference>
<dbReference type="Pfam" id="PF17766">
    <property type="entry name" value="fn3_6"/>
    <property type="match status" value="1"/>
</dbReference>
<dbReference type="CDD" id="cd02120">
    <property type="entry name" value="PA_subtilisin_like"/>
    <property type="match status" value="1"/>
</dbReference>
<dbReference type="OMA" id="PYAMNQM"/>
<evidence type="ECO:0000256" key="3">
    <source>
        <dbReference type="ARBA" id="ARBA00022729"/>
    </source>
</evidence>
<dbReference type="Gene3D" id="3.30.70.80">
    <property type="entry name" value="Peptidase S8 propeptide/proteinase inhibitor I9"/>
    <property type="match status" value="1"/>
</dbReference>
<dbReference type="PANTHER" id="PTHR10795">
    <property type="entry name" value="PROPROTEIN CONVERTASE SUBTILISIN/KEXIN"/>
    <property type="match status" value="1"/>
</dbReference>
<dbReference type="Pfam" id="PF00082">
    <property type="entry name" value="Peptidase_S8"/>
    <property type="match status" value="1"/>
</dbReference>
<name>D8R4R7_SELML</name>
<dbReference type="KEGG" id="smo:SELMODRAFT_407350"/>
<dbReference type="Gramene" id="EFJ33150">
    <property type="protein sequence ID" value="EFJ33150"/>
    <property type="gene ID" value="SELMODRAFT_407350"/>
</dbReference>
<dbReference type="InterPro" id="IPR034197">
    <property type="entry name" value="Peptidases_S8_3"/>
</dbReference>
<keyword evidence="9" id="KW-0472">Membrane</keyword>
<evidence type="ECO:0000256" key="8">
    <source>
        <dbReference type="PROSITE-ProRule" id="PRU01240"/>
    </source>
</evidence>
<dbReference type="CDD" id="cd04852">
    <property type="entry name" value="Peptidases_S8_3"/>
    <property type="match status" value="1"/>
</dbReference>
<dbReference type="Pfam" id="PF02225">
    <property type="entry name" value="PA"/>
    <property type="match status" value="1"/>
</dbReference>
<dbReference type="InterPro" id="IPR045051">
    <property type="entry name" value="SBT"/>
</dbReference>
<evidence type="ECO:0000259" key="11">
    <source>
        <dbReference type="Pfam" id="PF02225"/>
    </source>
</evidence>
<sequence>MALAGRFHILFAAPERREREAIENQVDGGNDISFDSSVPAIQLPSVTVTTVFSPHIVLPPQKQPVLGGGALLLQMKKMRKFTALFQIFAAIQLLLAIGVAGAKQVHIVYMGETGGIHPDALVSTHHDMLASAMGSVDIAKETILYSYRHGFNGFAATLSKRQAEQISNMPRVISVFPSSRRRLHTTRSWEFLGLTGDSADAVTGSPASSGENIWQRAKFGRDIIIGLLDTGIWPESQSFDDDLLSEIPSKWKGVCEHGDHFNASSCNKKLIGARFYLKGYEKFYGKLNLTATEEFRSARDKDGHGTHTASTAGGSFVPGANVFGFANGTAKGGAPLARIAMYKVCWPIPSGSLSGQDSCFDEDMLAALDQGIKDGVDVFSISIGSGNPQPAYLEDSIAIGAFHAIKRNILVSCSAGNSGPTSATVANVSPWILTVAASSLDRDFPSNVVLGDGTTLQGKSIAPKSLSESNWYELIDGGRAGNSSVPVVNASQCLPDTLDASKVAGRVVICLRGLGTRVGKSQEAIRAGAAGFILGNSAAQANEVSVDAYMLPGTAINADNANAVLTYINSTNFPLVKIVPARTVLDFKPAPSMAAFSSQGPNSLNPDILKPDISAPGLNILAAWTEANSPTKLPIDNRIVKYNIISGTSMSCPHVAGTAALLRAIYPSWSPAAIKSALMTTASIVNNLQQPILNGSGATANPFNFGGGEMNPEAAADPGLVYDTSPRDYLLFLCSVGYNSSTIQNVTDTANFTCPNTLSSISDMNYPSVAVANLTAAKTIQRTVTNVGSQDTAVYIASFQAPDGIDIVITPNKLTFQSLGEKKSFNITLTPTKRSKGDYVFGTYQWSDGMHVVRSPIAVRTTS</sequence>
<dbReference type="GO" id="GO:0004252">
    <property type="term" value="F:serine-type endopeptidase activity"/>
    <property type="evidence" value="ECO:0000318"/>
    <property type="project" value="GO_Central"/>
</dbReference>
<protein>
    <submittedName>
        <fullName evidence="14">Uncharacterized protein AIR3L2-1</fullName>
    </submittedName>
</protein>
<dbReference type="InterPro" id="IPR037045">
    <property type="entry name" value="S8pro/Inhibitor_I9_sf"/>
</dbReference>
<dbReference type="EMBL" id="GL377571">
    <property type="protein sequence ID" value="EFJ33150.1"/>
    <property type="molecule type" value="Genomic_DNA"/>
</dbReference>
<keyword evidence="2 8" id="KW-0645">Protease</keyword>
<evidence type="ECO:0000313" key="15">
    <source>
        <dbReference type="Proteomes" id="UP000001514"/>
    </source>
</evidence>
<evidence type="ECO:0000256" key="1">
    <source>
        <dbReference type="ARBA" id="ARBA00011073"/>
    </source>
</evidence>
<dbReference type="AlphaFoldDB" id="D8R4R7"/>
<dbReference type="PRINTS" id="PR00723">
    <property type="entry name" value="SUBTILISIN"/>
</dbReference>
<evidence type="ECO:0000256" key="7">
    <source>
        <dbReference type="PIRSR" id="PIRSR615500-1"/>
    </source>
</evidence>
<dbReference type="FunFam" id="2.60.40.2310:FF:000001">
    <property type="entry name" value="Subtilisin-like protease SBT1.5"/>
    <property type="match status" value="1"/>
</dbReference>
<keyword evidence="3" id="KW-0732">Signal</keyword>